<dbReference type="EMBL" id="RBNI01003125">
    <property type="protein sequence ID" value="RUP48658.1"/>
    <property type="molecule type" value="Genomic_DNA"/>
</dbReference>
<dbReference type="AlphaFoldDB" id="A0A433DCX4"/>
<dbReference type="InterPro" id="IPR001806">
    <property type="entry name" value="Small_GTPase"/>
</dbReference>
<accession>A0A433DCX4</accession>
<dbReference type="PROSITE" id="PS51419">
    <property type="entry name" value="RAB"/>
    <property type="match status" value="1"/>
</dbReference>
<keyword evidence="2" id="KW-1185">Reference proteome</keyword>
<dbReference type="Proteomes" id="UP000268093">
    <property type="component" value="Unassembled WGS sequence"/>
</dbReference>
<evidence type="ECO:0008006" key="3">
    <source>
        <dbReference type="Google" id="ProtNLM"/>
    </source>
</evidence>
<dbReference type="InterPro" id="IPR050209">
    <property type="entry name" value="Rab_GTPases_membrane_traffic"/>
</dbReference>
<dbReference type="OrthoDB" id="9989112at2759"/>
<sequence>MLIGNKGDLDSKRQVTREDGEKFAHDNGLFFMETSAKAATNVEEAFVKTAEDIYEKIKSGVFDVANEANGIKLGPLQGSSSLPNVASPGGGCC</sequence>
<dbReference type="Gene3D" id="3.40.50.300">
    <property type="entry name" value="P-loop containing nucleotide triphosphate hydrolases"/>
    <property type="match status" value="1"/>
</dbReference>
<comment type="caution">
    <text evidence="1">The sequence shown here is derived from an EMBL/GenBank/DDBJ whole genome shotgun (WGS) entry which is preliminary data.</text>
</comment>
<dbReference type="SUPFAM" id="SSF52540">
    <property type="entry name" value="P-loop containing nucleoside triphosphate hydrolases"/>
    <property type="match status" value="1"/>
</dbReference>
<reference evidence="1 2" key="1">
    <citation type="journal article" date="2018" name="New Phytol.">
        <title>Phylogenomics of Endogonaceae and evolution of mycorrhizas within Mucoromycota.</title>
        <authorList>
            <person name="Chang Y."/>
            <person name="Desiro A."/>
            <person name="Na H."/>
            <person name="Sandor L."/>
            <person name="Lipzen A."/>
            <person name="Clum A."/>
            <person name="Barry K."/>
            <person name="Grigoriev I.V."/>
            <person name="Martin F.M."/>
            <person name="Stajich J.E."/>
            <person name="Smith M.E."/>
            <person name="Bonito G."/>
            <person name="Spatafora J.W."/>
        </authorList>
    </citation>
    <scope>NUCLEOTIDE SEQUENCE [LARGE SCALE GENOMIC DNA]</scope>
    <source>
        <strain evidence="1 2">GMNB39</strain>
    </source>
</reference>
<dbReference type="GO" id="GO:0003924">
    <property type="term" value="F:GTPase activity"/>
    <property type="evidence" value="ECO:0007669"/>
    <property type="project" value="InterPro"/>
</dbReference>
<evidence type="ECO:0000313" key="1">
    <source>
        <dbReference type="EMBL" id="RUP48658.1"/>
    </source>
</evidence>
<dbReference type="GO" id="GO:0005525">
    <property type="term" value="F:GTP binding"/>
    <property type="evidence" value="ECO:0007669"/>
    <property type="project" value="InterPro"/>
</dbReference>
<dbReference type="InterPro" id="IPR027417">
    <property type="entry name" value="P-loop_NTPase"/>
</dbReference>
<dbReference type="Pfam" id="PF00071">
    <property type="entry name" value="Ras"/>
    <property type="match status" value="1"/>
</dbReference>
<dbReference type="PANTHER" id="PTHR47979">
    <property type="entry name" value="DRAB11-RELATED"/>
    <property type="match status" value="1"/>
</dbReference>
<dbReference type="PROSITE" id="PS51421">
    <property type="entry name" value="RAS"/>
    <property type="match status" value="1"/>
</dbReference>
<proteinExistence type="predicted"/>
<gene>
    <name evidence="1" type="ORF">BC936DRAFT_144220</name>
</gene>
<dbReference type="SMART" id="SM00175">
    <property type="entry name" value="RAB"/>
    <property type="match status" value="1"/>
</dbReference>
<organism evidence="1 2">
    <name type="scientific">Jimgerdemannia flammicorona</name>
    <dbReference type="NCBI Taxonomy" id="994334"/>
    <lineage>
        <taxon>Eukaryota</taxon>
        <taxon>Fungi</taxon>
        <taxon>Fungi incertae sedis</taxon>
        <taxon>Mucoromycota</taxon>
        <taxon>Mucoromycotina</taxon>
        <taxon>Endogonomycetes</taxon>
        <taxon>Endogonales</taxon>
        <taxon>Endogonaceae</taxon>
        <taxon>Jimgerdemannia</taxon>
    </lineage>
</organism>
<evidence type="ECO:0000313" key="2">
    <source>
        <dbReference type="Proteomes" id="UP000268093"/>
    </source>
</evidence>
<name>A0A433DCX4_9FUNG</name>
<protein>
    <recommendedName>
        <fullName evidence="3">Ras family-domain-containing protein</fullName>
    </recommendedName>
</protein>